<dbReference type="Proteomes" id="UP001144347">
    <property type="component" value="Unassembled WGS sequence"/>
</dbReference>
<evidence type="ECO:0000313" key="4">
    <source>
        <dbReference type="EMBL" id="MCZ4243958.1"/>
    </source>
</evidence>
<accession>A0ABT4L7R4</accession>
<protein>
    <submittedName>
        <fullName evidence="4">Thiamine phosphate synthase</fullName>
    </submittedName>
</protein>
<keyword evidence="5" id="KW-1185">Reference proteome</keyword>
<dbReference type="InterPro" id="IPR013785">
    <property type="entry name" value="Aldolase_TIM"/>
</dbReference>
<reference evidence="4" key="1">
    <citation type="submission" date="2022-12" db="EMBL/GenBank/DDBJ databases">
        <title>Genome sequence of HCMS5-2.</title>
        <authorList>
            <person name="Woo H."/>
        </authorList>
    </citation>
    <scope>NUCLEOTIDE SEQUENCE</scope>
    <source>
        <strain evidence="4">HCMS5-2</strain>
    </source>
</reference>
<comment type="pathway">
    <text evidence="1">Cofactor biosynthesis; thiamine diphosphate biosynthesis.</text>
</comment>
<dbReference type="Pfam" id="PF02581">
    <property type="entry name" value="TMP-TENI"/>
    <property type="match status" value="1"/>
</dbReference>
<dbReference type="InterPro" id="IPR036206">
    <property type="entry name" value="ThiamineP_synth_sf"/>
</dbReference>
<dbReference type="InterPro" id="IPR022998">
    <property type="entry name" value="ThiamineP_synth_TenI"/>
</dbReference>
<evidence type="ECO:0000256" key="1">
    <source>
        <dbReference type="ARBA" id="ARBA00004948"/>
    </source>
</evidence>
<sequence length="201" mass="22966">MLIVISSPVQIEEEAQYINGLFDAGLPLFHLRKPDYDEAGVEALLKKINQEHYPKIALHQQHQLANEFGIKRLHFTERLRKETDVALLDQYVNEGFILSTSIHEPEAYCSLGNPFSYCFIGPVFNSISKKNYPAKSELRLPRKSNTHLNLQTDLIALGGIDKHKVLEIKKLDFDGLAVLGAIWSNPVQSRIKFKEIQDLWI</sequence>
<comment type="caution">
    <text evidence="4">The sequence shown here is derived from an EMBL/GenBank/DDBJ whole genome shotgun (WGS) entry which is preliminary data.</text>
</comment>
<organism evidence="4 5">
    <name type="scientific">Pedobacter punctiformis</name>
    <dbReference type="NCBI Taxonomy" id="3004097"/>
    <lineage>
        <taxon>Bacteria</taxon>
        <taxon>Pseudomonadati</taxon>
        <taxon>Bacteroidota</taxon>
        <taxon>Sphingobacteriia</taxon>
        <taxon>Sphingobacteriales</taxon>
        <taxon>Sphingobacteriaceae</taxon>
        <taxon>Pedobacter</taxon>
    </lineage>
</organism>
<dbReference type="Gene3D" id="3.20.20.70">
    <property type="entry name" value="Aldolase class I"/>
    <property type="match status" value="1"/>
</dbReference>
<evidence type="ECO:0000256" key="2">
    <source>
        <dbReference type="ARBA" id="ARBA00022977"/>
    </source>
</evidence>
<keyword evidence="2" id="KW-0784">Thiamine biosynthesis</keyword>
<dbReference type="CDD" id="cd00564">
    <property type="entry name" value="TMP_TenI"/>
    <property type="match status" value="1"/>
</dbReference>
<dbReference type="SUPFAM" id="SSF51391">
    <property type="entry name" value="Thiamin phosphate synthase"/>
    <property type="match status" value="1"/>
</dbReference>
<dbReference type="PANTHER" id="PTHR20857">
    <property type="entry name" value="THIAMINE-PHOSPHATE PYROPHOSPHORYLASE"/>
    <property type="match status" value="1"/>
</dbReference>
<evidence type="ECO:0000259" key="3">
    <source>
        <dbReference type="Pfam" id="PF02581"/>
    </source>
</evidence>
<name>A0ABT4L7R4_9SPHI</name>
<evidence type="ECO:0000313" key="5">
    <source>
        <dbReference type="Proteomes" id="UP001144347"/>
    </source>
</evidence>
<dbReference type="RefSeq" id="WP_269427025.1">
    <property type="nucleotide sequence ID" value="NZ_JAPWGM010000002.1"/>
</dbReference>
<dbReference type="EMBL" id="JAPWGM010000002">
    <property type="protein sequence ID" value="MCZ4243958.1"/>
    <property type="molecule type" value="Genomic_DNA"/>
</dbReference>
<proteinExistence type="predicted"/>
<feature type="domain" description="Thiamine phosphate synthase/TenI" evidence="3">
    <location>
        <begin position="6"/>
        <end position="182"/>
    </location>
</feature>
<gene>
    <name evidence="4" type="ORF">O0955_08050</name>
</gene>
<dbReference type="PANTHER" id="PTHR20857:SF15">
    <property type="entry name" value="THIAMINE-PHOSPHATE SYNTHASE"/>
    <property type="match status" value="1"/>
</dbReference>